<dbReference type="AlphaFoldDB" id="A0A9P8TM83"/>
<name>A0A9P8TM83_WICPI</name>
<dbReference type="Proteomes" id="UP000774326">
    <property type="component" value="Unassembled WGS sequence"/>
</dbReference>
<gene>
    <name evidence="1" type="ORF">WICPIJ_004247</name>
</gene>
<protein>
    <submittedName>
        <fullName evidence="1">Uncharacterized protein</fullName>
    </submittedName>
</protein>
<proteinExistence type="predicted"/>
<dbReference type="EMBL" id="JAEUBG010002324">
    <property type="protein sequence ID" value="KAH3684783.1"/>
    <property type="molecule type" value="Genomic_DNA"/>
</dbReference>
<sequence>MDNELVPRSKLIASAKTSVAVALLFPVSVNNDLKISSLPSNNSKKLKSKLARFNKSALTSVAIGSASKRELGLVASLNAVVIGSDELVWCELCKL</sequence>
<reference evidence="1" key="2">
    <citation type="submission" date="2021-01" db="EMBL/GenBank/DDBJ databases">
        <authorList>
            <person name="Schikora-Tamarit M.A."/>
        </authorList>
    </citation>
    <scope>NUCLEOTIDE SEQUENCE</scope>
    <source>
        <strain evidence="1">CBS2887</strain>
    </source>
</reference>
<organism evidence="1 2">
    <name type="scientific">Wickerhamomyces pijperi</name>
    <name type="common">Yeast</name>
    <name type="synonym">Pichia pijperi</name>
    <dbReference type="NCBI Taxonomy" id="599730"/>
    <lineage>
        <taxon>Eukaryota</taxon>
        <taxon>Fungi</taxon>
        <taxon>Dikarya</taxon>
        <taxon>Ascomycota</taxon>
        <taxon>Saccharomycotina</taxon>
        <taxon>Saccharomycetes</taxon>
        <taxon>Phaffomycetales</taxon>
        <taxon>Wickerhamomycetaceae</taxon>
        <taxon>Wickerhamomyces</taxon>
    </lineage>
</organism>
<accession>A0A9P8TM83</accession>
<comment type="caution">
    <text evidence="1">The sequence shown here is derived from an EMBL/GenBank/DDBJ whole genome shotgun (WGS) entry which is preliminary data.</text>
</comment>
<evidence type="ECO:0000313" key="2">
    <source>
        <dbReference type="Proteomes" id="UP000774326"/>
    </source>
</evidence>
<evidence type="ECO:0000313" key="1">
    <source>
        <dbReference type="EMBL" id="KAH3684783.1"/>
    </source>
</evidence>
<reference evidence="1" key="1">
    <citation type="journal article" date="2021" name="Open Biol.">
        <title>Shared evolutionary footprints suggest mitochondrial oxidative damage underlies multiple complex I losses in fungi.</title>
        <authorList>
            <person name="Schikora-Tamarit M.A."/>
            <person name="Marcet-Houben M."/>
            <person name="Nosek J."/>
            <person name="Gabaldon T."/>
        </authorList>
    </citation>
    <scope>NUCLEOTIDE SEQUENCE</scope>
    <source>
        <strain evidence="1">CBS2887</strain>
    </source>
</reference>
<keyword evidence="2" id="KW-1185">Reference proteome</keyword>